<evidence type="ECO:0000313" key="3">
    <source>
        <dbReference type="Proteomes" id="UP001375240"/>
    </source>
</evidence>
<protein>
    <submittedName>
        <fullName evidence="2">Uncharacterized protein</fullName>
    </submittedName>
</protein>
<dbReference type="AlphaFoldDB" id="A0AAV9UTR5"/>
<sequence>MSAAWSKPSLPGKDAPCSNDESTSQNSALTPPELDTNTAQYRATGTSMTSSGGSELLGSQANGNLNSSEAPRRRYKYSATGLIRRRPPLDVTEGLQPTGFPKHQLSQSPASEFATTEPATNPLLDNLDTSARIDAVLEANMHKMLRNSQTLAKNQAVLQDYDQWINTGRQPSMPQTMHSTGAMGAIVHHANRELIDKCIASSDQALYSSNRAYRYCMRTTSYNSPNITANDPASPDLPPLDEELMGSDEQWIWEEVEEPDDSDEDEGEEEEQVAAAEAGRELLARANRLARQKMTTAHMEEEDSDSDRNEMRL</sequence>
<feature type="compositionally biased region" description="Low complexity" evidence="1">
    <location>
        <begin position="44"/>
        <end position="59"/>
    </location>
</feature>
<name>A0AAV9UTR5_9PEZI</name>
<feature type="region of interest" description="Disordered" evidence="1">
    <location>
        <begin position="222"/>
        <end position="313"/>
    </location>
</feature>
<dbReference type="Proteomes" id="UP001375240">
    <property type="component" value="Unassembled WGS sequence"/>
</dbReference>
<feature type="compositionally biased region" description="Polar residues" evidence="1">
    <location>
        <begin position="19"/>
        <end position="43"/>
    </location>
</feature>
<feature type="compositionally biased region" description="Polar residues" evidence="1">
    <location>
        <begin position="222"/>
        <end position="231"/>
    </location>
</feature>
<feature type="compositionally biased region" description="Polar residues" evidence="1">
    <location>
        <begin position="104"/>
        <end position="119"/>
    </location>
</feature>
<keyword evidence="3" id="KW-1185">Reference proteome</keyword>
<accession>A0AAV9UTR5</accession>
<feature type="region of interest" description="Disordered" evidence="1">
    <location>
        <begin position="1"/>
        <end position="73"/>
    </location>
</feature>
<organism evidence="2 3">
    <name type="scientific">Orbilia brochopaga</name>
    <dbReference type="NCBI Taxonomy" id="3140254"/>
    <lineage>
        <taxon>Eukaryota</taxon>
        <taxon>Fungi</taxon>
        <taxon>Dikarya</taxon>
        <taxon>Ascomycota</taxon>
        <taxon>Pezizomycotina</taxon>
        <taxon>Orbiliomycetes</taxon>
        <taxon>Orbiliales</taxon>
        <taxon>Orbiliaceae</taxon>
        <taxon>Orbilia</taxon>
    </lineage>
</organism>
<dbReference type="EMBL" id="JAVHNQ010000005">
    <property type="protein sequence ID" value="KAK6347130.1"/>
    <property type="molecule type" value="Genomic_DNA"/>
</dbReference>
<reference evidence="2 3" key="1">
    <citation type="submission" date="2019-10" db="EMBL/GenBank/DDBJ databases">
        <authorList>
            <person name="Palmer J.M."/>
        </authorList>
    </citation>
    <scope>NUCLEOTIDE SEQUENCE [LARGE SCALE GENOMIC DNA]</scope>
    <source>
        <strain evidence="2 3">TWF696</strain>
    </source>
</reference>
<feature type="compositionally biased region" description="Polar residues" evidence="1">
    <location>
        <begin position="60"/>
        <end position="69"/>
    </location>
</feature>
<feature type="compositionally biased region" description="Acidic residues" evidence="1">
    <location>
        <begin position="239"/>
        <end position="272"/>
    </location>
</feature>
<comment type="caution">
    <text evidence="2">The sequence shown here is derived from an EMBL/GenBank/DDBJ whole genome shotgun (WGS) entry which is preliminary data.</text>
</comment>
<gene>
    <name evidence="2" type="ORF">TWF696_007209</name>
</gene>
<feature type="region of interest" description="Disordered" evidence="1">
    <location>
        <begin position="86"/>
        <end position="123"/>
    </location>
</feature>
<evidence type="ECO:0000256" key="1">
    <source>
        <dbReference type="SAM" id="MobiDB-lite"/>
    </source>
</evidence>
<evidence type="ECO:0000313" key="2">
    <source>
        <dbReference type="EMBL" id="KAK6347130.1"/>
    </source>
</evidence>
<proteinExistence type="predicted"/>